<organism evidence="1 2">
    <name type="scientific">Obesumbacterium proteus ATCC 12841</name>
    <dbReference type="NCBI Taxonomy" id="1354268"/>
    <lineage>
        <taxon>Bacteria</taxon>
        <taxon>Pseudomonadati</taxon>
        <taxon>Pseudomonadota</taxon>
        <taxon>Gammaproteobacteria</taxon>
        <taxon>Enterobacterales</taxon>
        <taxon>Hafniaceae</taxon>
        <taxon>Obesumbacterium</taxon>
    </lineage>
</organism>
<proteinExistence type="predicted"/>
<dbReference type="EMBL" id="LXEX01000018">
    <property type="protein sequence ID" value="OAT60071.1"/>
    <property type="molecule type" value="Genomic_DNA"/>
</dbReference>
<keyword evidence="2" id="KW-1185">Reference proteome</keyword>
<dbReference type="Proteomes" id="UP000078431">
    <property type="component" value="Unassembled WGS sequence"/>
</dbReference>
<name>A0AA91IQZ9_9GAMM</name>
<evidence type="ECO:0000313" key="1">
    <source>
        <dbReference type="EMBL" id="OAT60071.1"/>
    </source>
</evidence>
<accession>A0AA91IQZ9</accession>
<protein>
    <submittedName>
        <fullName evidence="1">Uncharacterized protein</fullName>
    </submittedName>
</protein>
<comment type="caution">
    <text evidence="1">The sequence shown here is derived from an EMBL/GenBank/DDBJ whole genome shotgun (WGS) entry which is preliminary data.</text>
</comment>
<reference evidence="1 2" key="1">
    <citation type="submission" date="2016-04" db="EMBL/GenBank/DDBJ databases">
        <title>ATOL: Assembling a taxonomically balanced genome-scale reconstruction of the evolutionary history of the Enterobacteriaceae.</title>
        <authorList>
            <person name="Plunkett G.III."/>
            <person name="Neeno-Eckwall E.C."/>
            <person name="Glasner J.D."/>
            <person name="Perna N.T."/>
        </authorList>
    </citation>
    <scope>NUCLEOTIDE SEQUENCE [LARGE SCALE GENOMIC DNA]</scope>
    <source>
        <strain evidence="1 2">ATCC 12841</strain>
    </source>
</reference>
<sequence length="44" mass="5139">MNMMLFIDWYVLISLKLIYPPKYKGGYIFSESKVIILILAINSV</sequence>
<evidence type="ECO:0000313" key="2">
    <source>
        <dbReference type="Proteomes" id="UP000078431"/>
    </source>
</evidence>
<dbReference type="AlphaFoldDB" id="A0AA91IQZ9"/>
<gene>
    <name evidence="1" type="ORF">M993_01194</name>
</gene>